<dbReference type="EMBL" id="GU988670">
    <property type="protein sequence ID" value="AEA39693.1"/>
    <property type="molecule type" value="mRNA"/>
</dbReference>
<name>F2VQU7_EPICO</name>
<sequence>MEMEKITKEEERPEEGERNKEDGIKKDEIKKEDEGATEVTPEDKTKEEAEPDHYSKLQNPPENIYSEAFYVGVPAKTNTGKETTENTRWYRVVCVLLAILCLILLVIRLT</sequence>
<keyword evidence="2" id="KW-1133">Transmembrane helix</keyword>
<dbReference type="GO" id="GO:0030246">
    <property type="term" value="F:carbohydrate binding"/>
    <property type="evidence" value="ECO:0007669"/>
    <property type="project" value="UniProtKB-KW"/>
</dbReference>
<evidence type="ECO:0000256" key="1">
    <source>
        <dbReference type="SAM" id="MobiDB-lite"/>
    </source>
</evidence>
<feature type="non-terminal residue" evidence="3">
    <location>
        <position position="110"/>
    </location>
</feature>
<accession>F2VQU7</accession>
<dbReference type="AlphaFoldDB" id="F2VQU7"/>
<evidence type="ECO:0000256" key="2">
    <source>
        <dbReference type="SAM" id="Phobius"/>
    </source>
</evidence>
<proteinExistence type="evidence at transcript level"/>
<feature type="region of interest" description="Disordered" evidence="1">
    <location>
        <begin position="1"/>
        <end position="61"/>
    </location>
</feature>
<reference evidence="3" key="1">
    <citation type="submission" date="2010-03" db="EMBL/GenBank/DDBJ databases">
        <title>Definition of the antibody to resist a fatal pathogen challenge in a bony fish highlights a life vest in the immune system in early vertebrates.</title>
        <authorList>
            <person name="Jiang Y.N."/>
            <person name="Xia C."/>
        </authorList>
    </citation>
    <scope>NUCLEOTIDE SEQUENCE</scope>
</reference>
<feature type="transmembrane region" description="Helical" evidence="2">
    <location>
        <begin position="89"/>
        <end position="109"/>
    </location>
</feature>
<feature type="compositionally biased region" description="Basic and acidic residues" evidence="1">
    <location>
        <begin position="1"/>
        <end position="34"/>
    </location>
</feature>
<protein>
    <submittedName>
        <fullName evidence="3">C-type lectin domain family 4 member C</fullName>
    </submittedName>
</protein>
<organism evidence="3">
    <name type="scientific">Epinephelus coioides</name>
    <name type="common">Orange-spotted grouper</name>
    <name type="synonym">Epinephelus nebulosus</name>
    <dbReference type="NCBI Taxonomy" id="94232"/>
    <lineage>
        <taxon>Eukaryota</taxon>
        <taxon>Metazoa</taxon>
        <taxon>Chordata</taxon>
        <taxon>Craniata</taxon>
        <taxon>Vertebrata</taxon>
        <taxon>Euteleostomi</taxon>
        <taxon>Actinopterygii</taxon>
        <taxon>Neopterygii</taxon>
        <taxon>Teleostei</taxon>
        <taxon>Neoteleostei</taxon>
        <taxon>Acanthomorphata</taxon>
        <taxon>Eupercaria</taxon>
        <taxon>Perciformes</taxon>
        <taxon>Serranoidei</taxon>
        <taxon>Serranidae</taxon>
        <taxon>Epinephelinae</taxon>
        <taxon>Epinephelini</taxon>
        <taxon>Epinephelus</taxon>
    </lineage>
</organism>
<evidence type="ECO:0000313" key="3">
    <source>
        <dbReference type="EMBL" id="AEA39693.1"/>
    </source>
</evidence>
<keyword evidence="2" id="KW-0472">Membrane</keyword>
<keyword evidence="2" id="KW-0812">Transmembrane</keyword>
<keyword evidence="3" id="KW-0430">Lectin</keyword>
<feature type="compositionally biased region" description="Basic and acidic residues" evidence="1">
    <location>
        <begin position="41"/>
        <end position="55"/>
    </location>
</feature>